<accession>A0A3N1Y7Z4</accession>
<dbReference type="Proteomes" id="UP000276634">
    <property type="component" value="Unassembled WGS sequence"/>
</dbReference>
<dbReference type="AlphaFoldDB" id="A0A3N1Y7Z4"/>
<feature type="chain" id="PRO_5017987132" evidence="1">
    <location>
        <begin position="22"/>
        <end position="227"/>
    </location>
</feature>
<proteinExistence type="predicted"/>
<evidence type="ECO:0000313" key="3">
    <source>
        <dbReference type="Proteomes" id="UP000276634"/>
    </source>
</evidence>
<keyword evidence="3" id="KW-1185">Reference proteome</keyword>
<gene>
    <name evidence="2" type="ORF">EDC57_0528</name>
</gene>
<dbReference type="EMBL" id="RJVI01000001">
    <property type="protein sequence ID" value="ROR34628.1"/>
    <property type="molecule type" value="Genomic_DNA"/>
</dbReference>
<sequence length="227" mass="25104">MTRCLRLTLALLLACAAQASAQVLDPAREGLAGWEEQRFHGRTRYRIVTLDGEPVLEAHARAGASGLVRPVAVDLAATPLLRWRWRVERLPRGAAEHSRAGDDFAARLYVVFRTGPFPWQRYALDYVWTRATPPGTRWPNPYTGHTVMWSVAQGEAGLGRWQTHERDVAADLRRAFGREVRRIEAVALMTDADDTGSEALAYYGAIAFLPAAAAAAPVPPHQEVSRP</sequence>
<feature type="signal peptide" evidence="1">
    <location>
        <begin position="1"/>
        <end position="21"/>
    </location>
</feature>
<name>A0A3N1Y7Z4_9GAMM</name>
<evidence type="ECO:0000256" key="1">
    <source>
        <dbReference type="SAM" id="SignalP"/>
    </source>
</evidence>
<organism evidence="2 3">
    <name type="scientific">Inmirania thermothiophila</name>
    <dbReference type="NCBI Taxonomy" id="1750597"/>
    <lineage>
        <taxon>Bacteria</taxon>
        <taxon>Pseudomonadati</taxon>
        <taxon>Pseudomonadota</taxon>
        <taxon>Gammaproteobacteria</taxon>
        <taxon>Chromatiales</taxon>
        <taxon>Ectothiorhodospiraceae</taxon>
        <taxon>Inmirania</taxon>
    </lineage>
</organism>
<dbReference type="RefSeq" id="WP_170165013.1">
    <property type="nucleotide sequence ID" value="NZ_RJVI01000001.1"/>
</dbReference>
<comment type="caution">
    <text evidence="2">The sequence shown here is derived from an EMBL/GenBank/DDBJ whole genome shotgun (WGS) entry which is preliminary data.</text>
</comment>
<dbReference type="Pfam" id="PF11249">
    <property type="entry name" value="DUF3047"/>
    <property type="match status" value="1"/>
</dbReference>
<reference evidence="2 3" key="1">
    <citation type="submission" date="2018-11" db="EMBL/GenBank/DDBJ databases">
        <title>Genomic Encyclopedia of Type Strains, Phase IV (KMG-IV): sequencing the most valuable type-strain genomes for metagenomic binning, comparative biology and taxonomic classification.</title>
        <authorList>
            <person name="Goeker M."/>
        </authorList>
    </citation>
    <scope>NUCLEOTIDE SEQUENCE [LARGE SCALE GENOMIC DNA]</scope>
    <source>
        <strain evidence="2 3">DSM 100275</strain>
    </source>
</reference>
<dbReference type="InterPro" id="IPR021409">
    <property type="entry name" value="DUF3047"/>
</dbReference>
<evidence type="ECO:0000313" key="2">
    <source>
        <dbReference type="EMBL" id="ROR34628.1"/>
    </source>
</evidence>
<keyword evidence="1" id="KW-0732">Signal</keyword>
<protein>
    <submittedName>
        <fullName evidence="2">DUF3047 family protein</fullName>
    </submittedName>
</protein>